<dbReference type="PROSITE" id="PS00455">
    <property type="entry name" value="AMP_BINDING"/>
    <property type="match status" value="1"/>
</dbReference>
<proteinExistence type="predicted"/>
<dbReference type="SUPFAM" id="SSF56801">
    <property type="entry name" value="Acetyl-CoA synthetase-like"/>
    <property type="match status" value="1"/>
</dbReference>
<evidence type="ECO:0000313" key="4">
    <source>
        <dbReference type="Proteomes" id="UP000054498"/>
    </source>
</evidence>
<evidence type="ECO:0000256" key="1">
    <source>
        <dbReference type="ARBA" id="ARBA00013275"/>
    </source>
</evidence>
<evidence type="ECO:0000313" key="3">
    <source>
        <dbReference type="EMBL" id="KIZ00279.1"/>
    </source>
</evidence>
<dbReference type="PANTHER" id="PTHR24095:SF14">
    <property type="entry name" value="ACETYL-COENZYME A SYNTHETASE 1"/>
    <property type="match status" value="1"/>
</dbReference>
<sequence length="290" mass="32577">MPSYSSWPPNRVWTRQWDRDHTTFNFDLSRGRIGSTWFKGAQTNITFNCLDRWVIAGKGDRVCFISEGNDLGHERSMTYHQVLSEANWLRGQGVAKGDAVLIYMPMVSELPIAMLACARIGAVHNVVFAGFSPESMAQRIQDCRARVVITASGVMRGTKRVDLKALVDESLSLAQKAGYRGVTRVLVFEKSALPREETPWKPHRDAWWHHEVASRPEYCPPVWLDAEDPLFMLYTSGSTGKPKGVLHTMGGYMVHVGAANKYMFDVREGDVFWRQGLATRPGICNMPGPS</sequence>
<feature type="domain" description="AMP-dependent synthetase/ligase" evidence="2">
    <location>
        <begin position="55"/>
        <end position="273"/>
    </location>
</feature>
<dbReference type="GeneID" id="25740556"/>
<keyword evidence="3" id="KW-0436">Ligase</keyword>
<dbReference type="OrthoDB" id="1706066at2759"/>
<dbReference type="InterPro" id="IPR042099">
    <property type="entry name" value="ANL_N_sf"/>
</dbReference>
<dbReference type="Pfam" id="PF00501">
    <property type="entry name" value="AMP-binding"/>
    <property type="match status" value="1"/>
</dbReference>
<dbReference type="InterPro" id="IPR000873">
    <property type="entry name" value="AMP-dep_synth/lig_dom"/>
</dbReference>
<dbReference type="InterPro" id="IPR020845">
    <property type="entry name" value="AMP-binding_CS"/>
</dbReference>
<dbReference type="Gene3D" id="3.40.50.12780">
    <property type="entry name" value="N-terminal domain of ligase-like"/>
    <property type="match status" value="1"/>
</dbReference>
<gene>
    <name evidence="3" type="ORF">MNEG_7680</name>
</gene>
<reference evidence="3 4" key="1">
    <citation type="journal article" date="2013" name="BMC Genomics">
        <title>Reconstruction of the lipid metabolism for the microalga Monoraphidium neglectum from its genome sequence reveals characteristics suitable for biofuel production.</title>
        <authorList>
            <person name="Bogen C."/>
            <person name="Al-Dilaimi A."/>
            <person name="Albersmeier A."/>
            <person name="Wichmann J."/>
            <person name="Grundmann M."/>
            <person name="Rupp O."/>
            <person name="Lauersen K.J."/>
            <person name="Blifernez-Klassen O."/>
            <person name="Kalinowski J."/>
            <person name="Goesmann A."/>
            <person name="Mussgnug J.H."/>
            <person name="Kruse O."/>
        </authorList>
    </citation>
    <scope>NUCLEOTIDE SEQUENCE [LARGE SCALE GENOMIC DNA]</scope>
    <source>
        <strain evidence="3 4">SAG 48.87</strain>
    </source>
</reference>
<dbReference type="PANTHER" id="PTHR24095">
    <property type="entry name" value="ACETYL-COENZYME A SYNTHETASE"/>
    <property type="match status" value="1"/>
</dbReference>
<accession>A0A0D2KYJ0</accession>
<dbReference type="GO" id="GO:0003987">
    <property type="term" value="F:acetate-CoA ligase activity"/>
    <property type="evidence" value="ECO:0007669"/>
    <property type="project" value="UniProtKB-EC"/>
</dbReference>
<dbReference type="AlphaFoldDB" id="A0A0D2KYJ0"/>
<dbReference type="EMBL" id="KK101602">
    <property type="protein sequence ID" value="KIZ00279.1"/>
    <property type="molecule type" value="Genomic_DNA"/>
</dbReference>
<dbReference type="GO" id="GO:0006085">
    <property type="term" value="P:acetyl-CoA biosynthetic process"/>
    <property type="evidence" value="ECO:0007669"/>
    <property type="project" value="TreeGrafter"/>
</dbReference>
<dbReference type="Proteomes" id="UP000054498">
    <property type="component" value="Unassembled WGS sequence"/>
</dbReference>
<dbReference type="RefSeq" id="XP_013899298.1">
    <property type="nucleotide sequence ID" value="XM_014043844.1"/>
</dbReference>
<dbReference type="EC" id="6.2.1.1" evidence="1"/>
<protein>
    <recommendedName>
        <fullName evidence="1">acetate--CoA ligase</fullName>
        <ecNumber evidence="1">6.2.1.1</ecNumber>
    </recommendedName>
</protein>
<dbReference type="KEGG" id="mng:MNEG_7680"/>
<dbReference type="STRING" id="145388.A0A0D2KYJ0"/>
<name>A0A0D2KYJ0_9CHLO</name>
<evidence type="ECO:0000259" key="2">
    <source>
        <dbReference type="Pfam" id="PF00501"/>
    </source>
</evidence>
<keyword evidence="4" id="KW-1185">Reference proteome</keyword>
<organism evidence="3 4">
    <name type="scientific">Monoraphidium neglectum</name>
    <dbReference type="NCBI Taxonomy" id="145388"/>
    <lineage>
        <taxon>Eukaryota</taxon>
        <taxon>Viridiplantae</taxon>
        <taxon>Chlorophyta</taxon>
        <taxon>core chlorophytes</taxon>
        <taxon>Chlorophyceae</taxon>
        <taxon>CS clade</taxon>
        <taxon>Sphaeropleales</taxon>
        <taxon>Selenastraceae</taxon>
        <taxon>Monoraphidium</taxon>
    </lineage>
</organism>